<dbReference type="PROSITE" id="PS50991">
    <property type="entry name" value="PYR_CT"/>
    <property type="match status" value="1"/>
</dbReference>
<comment type="caution">
    <text evidence="3">The sequence shown here is derived from an EMBL/GenBank/DDBJ whole genome shotgun (WGS) entry which is preliminary data.</text>
</comment>
<proteinExistence type="predicted"/>
<keyword evidence="1" id="KW-0464">Manganese</keyword>
<dbReference type="PANTHER" id="PTHR10277">
    <property type="entry name" value="HOMOCITRATE SYNTHASE-RELATED"/>
    <property type="match status" value="1"/>
</dbReference>
<evidence type="ECO:0000259" key="2">
    <source>
        <dbReference type="PROSITE" id="PS50991"/>
    </source>
</evidence>
<dbReference type="CDD" id="cd07944">
    <property type="entry name" value="DRE_TIM_HOA_like"/>
    <property type="match status" value="1"/>
</dbReference>
<dbReference type="RefSeq" id="WP_169044958.1">
    <property type="nucleotide sequence ID" value="NZ_JABBYB010000010.1"/>
</dbReference>
<name>A0AAP7CKC9_9GAMM</name>
<organism evidence="3 4">
    <name type="scientific">Pseudoalteromonas arctica</name>
    <dbReference type="NCBI Taxonomy" id="394751"/>
    <lineage>
        <taxon>Bacteria</taxon>
        <taxon>Pseudomonadati</taxon>
        <taxon>Pseudomonadota</taxon>
        <taxon>Gammaproteobacteria</taxon>
        <taxon>Alteromonadales</taxon>
        <taxon>Pseudoalteromonadaceae</taxon>
        <taxon>Pseudoalteromonas</taxon>
    </lineage>
</organism>
<evidence type="ECO:0000256" key="1">
    <source>
        <dbReference type="ARBA" id="ARBA00023211"/>
    </source>
</evidence>
<dbReference type="PANTHER" id="PTHR10277:SF9">
    <property type="entry name" value="2-ISOPROPYLMALATE SYNTHASE 1, CHLOROPLASTIC-RELATED"/>
    <property type="match status" value="1"/>
</dbReference>
<dbReference type="InterPro" id="IPR013785">
    <property type="entry name" value="Aldolase_TIM"/>
</dbReference>
<dbReference type="InterPro" id="IPR050073">
    <property type="entry name" value="2-IPM_HCS-like"/>
</dbReference>
<dbReference type="SUPFAM" id="SSF51569">
    <property type="entry name" value="Aldolase"/>
    <property type="match status" value="1"/>
</dbReference>
<keyword evidence="3" id="KW-0670">Pyruvate</keyword>
<evidence type="ECO:0000313" key="4">
    <source>
        <dbReference type="Proteomes" id="UP000549590"/>
    </source>
</evidence>
<accession>A0AAP7CKC9</accession>
<dbReference type="EMBL" id="JABBYB010000010">
    <property type="protein sequence ID" value="NMP04234.1"/>
    <property type="molecule type" value="Genomic_DNA"/>
</dbReference>
<protein>
    <submittedName>
        <fullName evidence="3">Pyruvate carboxyltransferase</fullName>
    </submittedName>
</protein>
<dbReference type="AlphaFoldDB" id="A0AAP7CKC9"/>
<reference evidence="3 4" key="1">
    <citation type="submission" date="2020-04" db="EMBL/GenBank/DDBJ databases">
        <title>Genome sequencing and assembly of Pseudoalteromonas arctica.</title>
        <authorList>
            <person name="Cook G.M."/>
        </authorList>
    </citation>
    <scope>NUCLEOTIDE SEQUENCE [LARGE SCALE GENOMIC DNA]</scope>
    <source>
        <strain evidence="3 4">NEC-BIFX-2020_001</strain>
    </source>
</reference>
<dbReference type="Proteomes" id="UP000549590">
    <property type="component" value="Unassembled WGS sequence"/>
</dbReference>
<dbReference type="Pfam" id="PF00682">
    <property type="entry name" value="HMGL-like"/>
    <property type="match status" value="1"/>
</dbReference>
<feature type="domain" description="Pyruvate carboxyltransferase" evidence="2">
    <location>
        <begin position="1"/>
        <end position="261"/>
    </location>
</feature>
<dbReference type="GO" id="GO:0009098">
    <property type="term" value="P:L-leucine biosynthetic process"/>
    <property type="evidence" value="ECO:0007669"/>
    <property type="project" value="TreeGrafter"/>
</dbReference>
<gene>
    <name evidence="3" type="ORF">HHE94_16130</name>
</gene>
<dbReference type="GO" id="GO:0003852">
    <property type="term" value="F:2-isopropylmalate synthase activity"/>
    <property type="evidence" value="ECO:0007669"/>
    <property type="project" value="TreeGrafter"/>
</dbReference>
<sequence>MKILDCTLRDGGYYNNWDFEPELVQSYLQAVALSGISYVELGLRNFPKNEFLGPFAYSSENYLKTLELPEGLTYGVMVDAKTILSSQLSIEAAVNALFCEEKNSCVSLVRIAAHFHEVEESKEIANQLKSKGYIVGYNLMQAGGKPDLEIEEKAKEISQWGSVDALYFADSLGNMDANEVQRIVRLIQKHWHGEMGIHTHDNMGRGLANSLTALEAGVEWLDSTVTGMGRGAGNTQTENLMAVLAEKYVELKPNKIYELVIRYFESMQKQYGWGTNLLYFLGAQQSVHPTYIQNLLSNTHIGKDEVVGALQYLLQLNGTSKYDGSVLEAALSLNKNTSEVTGDDVSGLLDGREVLLITNANSVAKHKKALELYIKNNKPIVISLNINKVLDDSFVDYIAITHNLKFLTEKENYSNLSKPIIYPAHRFPAQDVELLADNGNINYGVDIADNTFKVEKTSCLIPSELTIAYGLAFSIAAGANKVTFAGVDGYNSNDSRHLEMIEFFDTIGNDLQDNLEFISITPTTYPIKKGSVYAYI</sequence>
<dbReference type="Gene3D" id="3.20.20.70">
    <property type="entry name" value="Aldolase class I"/>
    <property type="match status" value="1"/>
</dbReference>
<dbReference type="InterPro" id="IPR000891">
    <property type="entry name" value="PYR_CT"/>
</dbReference>
<evidence type="ECO:0000313" key="3">
    <source>
        <dbReference type="EMBL" id="NMP04234.1"/>
    </source>
</evidence>